<accession>A0AAP0KTQ7</accession>
<reference evidence="1 2" key="1">
    <citation type="submission" date="2024-01" db="EMBL/GenBank/DDBJ databases">
        <title>Genome assemblies of Stephania.</title>
        <authorList>
            <person name="Yang L."/>
        </authorList>
    </citation>
    <scope>NUCLEOTIDE SEQUENCE [LARGE SCALE GENOMIC DNA]</scope>
    <source>
        <strain evidence="1">JXDWG</strain>
        <tissue evidence="1">Leaf</tissue>
    </source>
</reference>
<protein>
    <submittedName>
        <fullName evidence="1">Uncharacterized protein</fullName>
    </submittedName>
</protein>
<keyword evidence="2" id="KW-1185">Reference proteome</keyword>
<sequence length="87" mass="9716">MWLGLDDDLAGTSTYTTRTYRRRLRELGGRFDGEESPPPASWAPLRDDYMAILYPPACMAVGGGFRPSDFPMTELEDTDAALVHEFA</sequence>
<dbReference type="Proteomes" id="UP001419268">
    <property type="component" value="Unassembled WGS sequence"/>
</dbReference>
<evidence type="ECO:0000313" key="1">
    <source>
        <dbReference type="EMBL" id="KAK9158563.1"/>
    </source>
</evidence>
<organism evidence="1 2">
    <name type="scientific">Stephania cephalantha</name>
    <dbReference type="NCBI Taxonomy" id="152367"/>
    <lineage>
        <taxon>Eukaryota</taxon>
        <taxon>Viridiplantae</taxon>
        <taxon>Streptophyta</taxon>
        <taxon>Embryophyta</taxon>
        <taxon>Tracheophyta</taxon>
        <taxon>Spermatophyta</taxon>
        <taxon>Magnoliopsida</taxon>
        <taxon>Ranunculales</taxon>
        <taxon>Menispermaceae</taxon>
        <taxon>Menispermoideae</taxon>
        <taxon>Cissampelideae</taxon>
        <taxon>Stephania</taxon>
    </lineage>
</organism>
<comment type="caution">
    <text evidence="1">The sequence shown here is derived from an EMBL/GenBank/DDBJ whole genome shotgun (WGS) entry which is preliminary data.</text>
</comment>
<name>A0AAP0KTQ7_9MAGN</name>
<proteinExistence type="predicted"/>
<dbReference type="EMBL" id="JBBNAG010000002">
    <property type="protein sequence ID" value="KAK9158563.1"/>
    <property type="molecule type" value="Genomic_DNA"/>
</dbReference>
<gene>
    <name evidence="1" type="ORF">Scep_005137</name>
</gene>
<dbReference type="AlphaFoldDB" id="A0AAP0KTQ7"/>
<evidence type="ECO:0000313" key="2">
    <source>
        <dbReference type="Proteomes" id="UP001419268"/>
    </source>
</evidence>